<feature type="domain" description="Aminotransferase class V" evidence="7">
    <location>
        <begin position="2"/>
        <end position="367"/>
    </location>
</feature>
<dbReference type="SUPFAM" id="SSF53383">
    <property type="entry name" value="PLP-dependent transferases"/>
    <property type="match status" value="1"/>
</dbReference>
<evidence type="ECO:0000256" key="3">
    <source>
        <dbReference type="ARBA" id="ARBA00012239"/>
    </source>
</evidence>
<evidence type="ECO:0000313" key="9">
    <source>
        <dbReference type="Proteomes" id="UP000070326"/>
    </source>
</evidence>
<protein>
    <recommendedName>
        <fullName evidence="3">cysteine desulfurase</fullName>
        <ecNumber evidence="3">2.8.1.7</ecNumber>
    </recommendedName>
</protein>
<proteinExistence type="inferred from homology"/>
<dbReference type="Pfam" id="PF00266">
    <property type="entry name" value="Aminotran_5"/>
    <property type="match status" value="1"/>
</dbReference>
<organism evidence="8 9">
    <name type="scientific">Peptostreptococcus anaerobius</name>
    <dbReference type="NCBI Taxonomy" id="1261"/>
    <lineage>
        <taxon>Bacteria</taxon>
        <taxon>Bacillati</taxon>
        <taxon>Bacillota</taxon>
        <taxon>Clostridia</taxon>
        <taxon>Peptostreptococcales</taxon>
        <taxon>Peptostreptococcaceae</taxon>
        <taxon>Peptostreptococcus</taxon>
    </lineage>
</organism>
<comment type="similarity">
    <text evidence="2">Belongs to the class-V pyridoxal-phosphate-dependent aminotransferase family. Csd subfamily.</text>
</comment>
<dbReference type="NCBIfam" id="TIGR01977">
    <property type="entry name" value="am_tr_V_EF2568"/>
    <property type="match status" value="1"/>
</dbReference>
<dbReference type="EMBL" id="LSQZ01000020">
    <property type="protein sequence ID" value="KXI13557.1"/>
    <property type="molecule type" value="Genomic_DNA"/>
</dbReference>
<evidence type="ECO:0000256" key="6">
    <source>
        <dbReference type="RuleBase" id="RU004504"/>
    </source>
</evidence>
<dbReference type="PATRIC" id="fig|1261.5.peg.643"/>
<evidence type="ECO:0000256" key="4">
    <source>
        <dbReference type="ARBA" id="ARBA00022898"/>
    </source>
</evidence>
<dbReference type="Gene3D" id="3.40.640.10">
    <property type="entry name" value="Type I PLP-dependent aspartate aminotransferase-like (Major domain)"/>
    <property type="match status" value="1"/>
</dbReference>
<dbReference type="InterPro" id="IPR016454">
    <property type="entry name" value="Cysteine_dSase"/>
</dbReference>
<dbReference type="GO" id="GO:0031071">
    <property type="term" value="F:cysteine desulfurase activity"/>
    <property type="evidence" value="ECO:0007669"/>
    <property type="project" value="UniProtKB-EC"/>
</dbReference>
<evidence type="ECO:0000256" key="5">
    <source>
        <dbReference type="ARBA" id="ARBA00050776"/>
    </source>
</evidence>
<sequence>MIYLDNSATTIHKPDSVIDAVVQAMKTMGNASRGSHNDSLKADRVIFDLRRKLCIFFCGKNPRNIVFTKNSTEALNTAITGLAKDGDHIITTANEHNSVLRPIYRLASEKNIGYSIVPIDKDGILKYEAIEDLIEENTSMMVVNHGSNVTGNIADLEKISGICKKHGIKLVVDASQTAGVIPIDVEKTGIDVLCFTGHKSLLGPQGTGGMYVSDSVYIRPFSVGGSGSKSFDKDHPSNMPTNLEAGTLNSHGLAGLSAAIDYINSKGIDNLRKHELDLADRFYRAVKDLDAVVTYGDFSTSYRCPIVSLNIGDEDASKISMLLSENYDIATRPGAHCAPLVHESFGTVEQGMVRFSFSSFNTIDEVDLAIKAVKEIAES</sequence>
<comment type="caution">
    <text evidence="8">The sequence shown here is derived from an EMBL/GenBank/DDBJ whole genome shotgun (WGS) entry which is preliminary data.</text>
</comment>
<dbReference type="PANTHER" id="PTHR43586:SF4">
    <property type="entry name" value="ISOPENICILLIN N EPIMERASE"/>
    <property type="match status" value="1"/>
</dbReference>
<dbReference type="Proteomes" id="UP000070326">
    <property type="component" value="Unassembled WGS sequence"/>
</dbReference>
<dbReference type="PIRSF" id="PIRSF005572">
    <property type="entry name" value="NifS"/>
    <property type="match status" value="1"/>
</dbReference>
<evidence type="ECO:0000259" key="7">
    <source>
        <dbReference type="Pfam" id="PF00266"/>
    </source>
</evidence>
<dbReference type="STRING" id="1261.HMPREF3195_00638"/>
<dbReference type="InterPro" id="IPR015421">
    <property type="entry name" value="PyrdxlP-dep_Trfase_major"/>
</dbReference>
<comment type="catalytic activity">
    <reaction evidence="5">
        <text>(sulfur carrier)-H + L-cysteine = (sulfur carrier)-SH + L-alanine</text>
        <dbReference type="Rhea" id="RHEA:43892"/>
        <dbReference type="Rhea" id="RHEA-COMP:14737"/>
        <dbReference type="Rhea" id="RHEA-COMP:14739"/>
        <dbReference type="ChEBI" id="CHEBI:29917"/>
        <dbReference type="ChEBI" id="CHEBI:35235"/>
        <dbReference type="ChEBI" id="CHEBI:57972"/>
        <dbReference type="ChEBI" id="CHEBI:64428"/>
        <dbReference type="EC" id="2.8.1.7"/>
    </reaction>
</comment>
<dbReference type="InterPro" id="IPR020578">
    <property type="entry name" value="Aminotrans_V_PyrdxlP_BS"/>
</dbReference>
<evidence type="ECO:0000256" key="1">
    <source>
        <dbReference type="ARBA" id="ARBA00001933"/>
    </source>
</evidence>
<comment type="cofactor">
    <cofactor evidence="1 6">
        <name>pyridoxal 5'-phosphate</name>
        <dbReference type="ChEBI" id="CHEBI:597326"/>
    </cofactor>
</comment>
<dbReference type="InterPro" id="IPR000192">
    <property type="entry name" value="Aminotrans_V_dom"/>
</dbReference>
<dbReference type="InterPro" id="IPR015422">
    <property type="entry name" value="PyrdxlP-dep_Trfase_small"/>
</dbReference>
<gene>
    <name evidence="8" type="ORF">HMPREF3195_00638</name>
</gene>
<name>A0A135YW16_9FIRM</name>
<dbReference type="PROSITE" id="PS00595">
    <property type="entry name" value="AA_TRANSFER_CLASS_5"/>
    <property type="match status" value="1"/>
</dbReference>
<dbReference type="EC" id="2.8.1.7" evidence="3"/>
<dbReference type="RefSeq" id="WP_021935035.1">
    <property type="nucleotide sequence ID" value="NZ_JAWGFF010000005.1"/>
</dbReference>
<dbReference type="InterPro" id="IPR015424">
    <property type="entry name" value="PyrdxlP-dep_Trfase"/>
</dbReference>
<dbReference type="Gene3D" id="3.90.1150.10">
    <property type="entry name" value="Aspartate Aminotransferase, domain 1"/>
    <property type="match status" value="1"/>
</dbReference>
<evidence type="ECO:0000256" key="2">
    <source>
        <dbReference type="ARBA" id="ARBA00010447"/>
    </source>
</evidence>
<evidence type="ECO:0000313" key="8">
    <source>
        <dbReference type="EMBL" id="KXI13557.1"/>
    </source>
</evidence>
<keyword evidence="4" id="KW-0663">Pyridoxal phosphate</keyword>
<dbReference type="PANTHER" id="PTHR43586">
    <property type="entry name" value="CYSTEINE DESULFURASE"/>
    <property type="match status" value="1"/>
</dbReference>
<dbReference type="AlphaFoldDB" id="A0A135YW16"/>
<reference evidence="8 9" key="1">
    <citation type="submission" date="2016-02" db="EMBL/GenBank/DDBJ databases">
        <authorList>
            <person name="Wen L."/>
            <person name="He K."/>
            <person name="Yang H."/>
        </authorList>
    </citation>
    <scope>NUCLEOTIDE SEQUENCE [LARGE SCALE GENOMIC DNA]</scope>
    <source>
        <strain evidence="8 9">MJR8628A</strain>
    </source>
</reference>
<accession>A0A135YW16</accession>
<dbReference type="InterPro" id="IPR010969">
    <property type="entry name" value="Cys_dSase-rel_unknwn_funct"/>
</dbReference>